<organism evidence="2 3">
    <name type="scientific">Paenibacillus nanensis</name>
    <dbReference type="NCBI Taxonomy" id="393251"/>
    <lineage>
        <taxon>Bacteria</taxon>
        <taxon>Bacillati</taxon>
        <taxon>Bacillota</taxon>
        <taxon>Bacilli</taxon>
        <taxon>Bacillales</taxon>
        <taxon>Paenibacillaceae</taxon>
        <taxon>Paenibacillus</taxon>
    </lineage>
</organism>
<proteinExistence type="predicted"/>
<feature type="transmembrane region" description="Helical" evidence="1">
    <location>
        <begin position="148"/>
        <end position="170"/>
    </location>
</feature>
<evidence type="ECO:0000313" key="3">
    <source>
        <dbReference type="Proteomes" id="UP000266482"/>
    </source>
</evidence>
<dbReference type="RefSeq" id="WP_119600321.1">
    <property type="nucleotide sequence ID" value="NZ_QXQA01000008.1"/>
</dbReference>
<keyword evidence="1" id="KW-0472">Membrane</keyword>
<keyword evidence="3" id="KW-1185">Reference proteome</keyword>
<dbReference type="OrthoDB" id="8224664at2"/>
<name>A0A3A1UU77_9BACL</name>
<protein>
    <recommendedName>
        <fullName evidence="4">DUF998 domain-containing protein</fullName>
    </recommendedName>
</protein>
<comment type="caution">
    <text evidence="2">The sequence shown here is derived from an EMBL/GenBank/DDBJ whole genome shotgun (WGS) entry which is preliminary data.</text>
</comment>
<feature type="transmembrane region" description="Helical" evidence="1">
    <location>
        <begin position="177"/>
        <end position="196"/>
    </location>
</feature>
<evidence type="ECO:0000313" key="2">
    <source>
        <dbReference type="EMBL" id="RIX52089.1"/>
    </source>
</evidence>
<gene>
    <name evidence="2" type="ORF">D3P08_14010</name>
</gene>
<sequence>MIMKNSYGLASAEERIASFRIRLGAIALAVAGVLFVLYPALRPFSDETSLLGAEAFGSADWMTSHVMAILAFVLLTFGFMSLNLSLQGTAARRLAFYGLLLAWLGIGLTLPYYGAEVYGLSAIGQEAVSQQNTDLMGLADDIRFGPGFSMILVGLVLLAIGAMVAAAAVWRSRLLSKWSAIPIAVGFLLYLPQYLATQPVRVAHGLLITVGCLWLAASMWQRSKPKAATSR</sequence>
<accession>A0A3A1UU77</accession>
<keyword evidence="1" id="KW-1133">Transmembrane helix</keyword>
<feature type="transmembrane region" description="Helical" evidence="1">
    <location>
        <begin position="202"/>
        <end position="221"/>
    </location>
</feature>
<dbReference type="EMBL" id="QXQA01000008">
    <property type="protein sequence ID" value="RIX52089.1"/>
    <property type="molecule type" value="Genomic_DNA"/>
</dbReference>
<dbReference type="Proteomes" id="UP000266482">
    <property type="component" value="Unassembled WGS sequence"/>
</dbReference>
<evidence type="ECO:0008006" key="4">
    <source>
        <dbReference type="Google" id="ProtNLM"/>
    </source>
</evidence>
<reference evidence="2 3" key="1">
    <citation type="submission" date="2018-09" db="EMBL/GenBank/DDBJ databases">
        <title>Paenibacillus aracenensis nov. sp. isolated from a cave in southern Spain.</title>
        <authorList>
            <person name="Jurado V."/>
            <person name="Gutierrez-Patricio S."/>
            <person name="Gonzalez-Pimentel J.L."/>
            <person name="Miller A.Z."/>
            <person name="Laiz L."/>
            <person name="Saiz-Jimenez C."/>
        </authorList>
    </citation>
    <scope>NUCLEOTIDE SEQUENCE [LARGE SCALE GENOMIC DNA]</scope>
    <source>
        <strain evidence="2 3">DSM 22867</strain>
    </source>
</reference>
<keyword evidence="1" id="KW-0812">Transmembrane</keyword>
<feature type="transmembrane region" description="Helical" evidence="1">
    <location>
        <begin position="61"/>
        <end position="82"/>
    </location>
</feature>
<feature type="transmembrane region" description="Helical" evidence="1">
    <location>
        <begin position="94"/>
        <end position="113"/>
    </location>
</feature>
<feature type="transmembrane region" description="Helical" evidence="1">
    <location>
        <begin position="21"/>
        <end position="41"/>
    </location>
</feature>
<dbReference type="AlphaFoldDB" id="A0A3A1UU77"/>
<evidence type="ECO:0000256" key="1">
    <source>
        <dbReference type="SAM" id="Phobius"/>
    </source>
</evidence>